<protein>
    <submittedName>
        <fullName evidence="2">Uncharacterized protein</fullName>
    </submittedName>
</protein>
<gene>
    <name evidence="2" type="ORF">METZ01_LOCUS349742</name>
</gene>
<reference evidence="2" key="1">
    <citation type="submission" date="2018-05" db="EMBL/GenBank/DDBJ databases">
        <authorList>
            <person name="Lanie J.A."/>
            <person name="Ng W.-L."/>
            <person name="Kazmierczak K.M."/>
            <person name="Andrzejewski T.M."/>
            <person name="Davidsen T.M."/>
            <person name="Wayne K.J."/>
            <person name="Tettelin H."/>
            <person name="Glass J.I."/>
            <person name="Rusch D."/>
            <person name="Podicherti R."/>
            <person name="Tsui H.-C.T."/>
            <person name="Winkler M.E."/>
        </authorList>
    </citation>
    <scope>NUCLEOTIDE SEQUENCE</scope>
</reference>
<feature type="region of interest" description="Disordered" evidence="1">
    <location>
        <begin position="1"/>
        <end position="23"/>
    </location>
</feature>
<dbReference type="AlphaFoldDB" id="A0A382RIT1"/>
<name>A0A382RIT1_9ZZZZ</name>
<evidence type="ECO:0000313" key="2">
    <source>
        <dbReference type="EMBL" id="SVC96888.1"/>
    </source>
</evidence>
<accession>A0A382RIT1</accession>
<evidence type="ECO:0000256" key="1">
    <source>
        <dbReference type="SAM" id="MobiDB-lite"/>
    </source>
</evidence>
<sequence>MIEMLNSWSDGRGIHFHTNDQSA</sequence>
<dbReference type="EMBL" id="UINC01121605">
    <property type="protein sequence ID" value="SVC96888.1"/>
    <property type="molecule type" value="Genomic_DNA"/>
</dbReference>
<organism evidence="2">
    <name type="scientific">marine metagenome</name>
    <dbReference type="NCBI Taxonomy" id="408172"/>
    <lineage>
        <taxon>unclassified sequences</taxon>
        <taxon>metagenomes</taxon>
        <taxon>ecological metagenomes</taxon>
    </lineage>
</organism>
<proteinExistence type="predicted"/>